<dbReference type="EMBL" id="QUNI01000001">
    <property type="protein sequence ID" value="REH01943.1"/>
    <property type="molecule type" value="Genomic_DNA"/>
</dbReference>
<evidence type="ECO:0000313" key="2">
    <source>
        <dbReference type="Proteomes" id="UP000257136"/>
    </source>
</evidence>
<name>A0A3E0EUS2_9FLAO</name>
<dbReference type="AlphaFoldDB" id="A0A3E0EUS2"/>
<protein>
    <submittedName>
        <fullName evidence="1">Uncharacterized protein</fullName>
    </submittedName>
</protein>
<gene>
    <name evidence="1" type="ORF">C8P67_101428</name>
</gene>
<reference evidence="1 2" key="1">
    <citation type="submission" date="2018-08" db="EMBL/GenBank/DDBJ databases">
        <title>Genomic Encyclopedia of Archaeal and Bacterial Type Strains, Phase II (KMG-II): from individual species to whole genera.</title>
        <authorList>
            <person name="Goeker M."/>
        </authorList>
    </citation>
    <scope>NUCLEOTIDE SEQUENCE [LARGE SCALE GENOMIC DNA]</scope>
    <source>
        <strain evidence="1 2">DSM 100880</strain>
    </source>
</reference>
<organism evidence="1 2">
    <name type="scientific">Flavobacterium aquicola</name>
    <dbReference type="NCBI Taxonomy" id="1682742"/>
    <lineage>
        <taxon>Bacteria</taxon>
        <taxon>Pseudomonadati</taxon>
        <taxon>Bacteroidota</taxon>
        <taxon>Flavobacteriia</taxon>
        <taxon>Flavobacteriales</taxon>
        <taxon>Flavobacteriaceae</taxon>
        <taxon>Flavobacterium</taxon>
    </lineage>
</organism>
<dbReference type="OrthoDB" id="1353432at2"/>
<dbReference type="RefSeq" id="WP_115809854.1">
    <property type="nucleotide sequence ID" value="NZ_QUNI01000001.1"/>
</dbReference>
<evidence type="ECO:0000313" key="1">
    <source>
        <dbReference type="EMBL" id="REH01943.1"/>
    </source>
</evidence>
<comment type="caution">
    <text evidence="1">The sequence shown here is derived from an EMBL/GenBank/DDBJ whole genome shotgun (WGS) entry which is preliminary data.</text>
</comment>
<dbReference type="Proteomes" id="UP000257136">
    <property type="component" value="Unassembled WGS sequence"/>
</dbReference>
<sequence>MKQLLYLFIVLFFNQLHSQTVFVQTIYKSIPPQEFSLEKNDFNFDLKEGILLKKNSQDNVESKYYIEFKKEFYDADNNFYFVEYKTDFKKHNQNLGSKSDVGIFTIMYDKKDGTVLTVILNFLEADGAALYLTEKGEESPKVKSLFE</sequence>
<proteinExistence type="predicted"/>
<accession>A0A3E0EUS2</accession>
<keyword evidence="2" id="KW-1185">Reference proteome</keyword>